<comment type="cofactor">
    <cofactor evidence="1">
        <name>heme b</name>
        <dbReference type="ChEBI" id="CHEBI:60344"/>
    </cofactor>
</comment>
<evidence type="ECO:0000256" key="10">
    <source>
        <dbReference type="ARBA" id="ARBA00023004"/>
    </source>
</evidence>
<evidence type="ECO:0000256" key="6">
    <source>
        <dbReference type="ARBA" id="ARBA00022490"/>
    </source>
</evidence>
<comment type="subunit">
    <text evidence="5">Homodimer.</text>
</comment>
<organism evidence="15 16">
    <name type="scientific">Rhynchospora breviuscula</name>
    <dbReference type="NCBI Taxonomy" id="2022672"/>
    <lineage>
        <taxon>Eukaryota</taxon>
        <taxon>Viridiplantae</taxon>
        <taxon>Streptophyta</taxon>
        <taxon>Embryophyta</taxon>
        <taxon>Tracheophyta</taxon>
        <taxon>Spermatophyta</taxon>
        <taxon>Magnoliopsida</taxon>
        <taxon>Liliopsida</taxon>
        <taxon>Poales</taxon>
        <taxon>Cyperaceae</taxon>
        <taxon>Cyperoideae</taxon>
        <taxon>Rhynchosporeae</taxon>
        <taxon>Rhynchospora</taxon>
    </lineage>
</organism>
<dbReference type="InterPro" id="IPR001032">
    <property type="entry name" value="Leghaemoglobin-like"/>
</dbReference>
<dbReference type="Gene3D" id="1.10.490.10">
    <property type="entry name" value="Globins"/>
    <property type="match status" value="1"/>
</dbReference>
<dbReference type="GO" id="GO:0005737">
    <property type="term" value="C:cytoplasm"/>
    <property type="evidence" value="ECO:0007669"/>
    <property type="project" value="UniProtKB-SubCell"/>
</dbReference>
<dbReference type="InterPro" id="IPR019824">
    <property type="entry name" value="Leghaemoglobin_Fe_BS"/>
</dbReference>
<keyword evidence="8 13" id="KW-0479">Metal-binding</keyword>
<dbReference type="PROSITE" id="PS01033">
    <property type="entry name" value="GLOBIN"/>
    <property type="match status" value="1"/>
</dbReference>
<dbReference type="PANTHER" id="PTHR22924:SF98">
    <property type="entry name" value="NON-SYMBIOTIC HEMOGLOBIN 3"/>
    <property type="match status" value="1"/>
</dbReference>
<keyword evidence="7 13" id="KW-0349">Heme</keyword>
<dbReference type="InterPro" id="IPR012292">
    <property type="entry name" value="Globin/Proto"/>
</dbReference>
<dbReference type="EMBL" id="JAMQYH010000001">
    <property type="protein sequence ID" value="KAJ1701695.1"/>
    <property type="molecule type" value="Genomic_DNA"/>
</dbReference>
<keyword evidence="11" id="KW-0539">Nucleus</keyword>
<keyword evidence="6" id="KW-0963">Cytoplasm</keyword>
<dbReference type="GO" id="GO:0005634">
    <property type="term" value="C:nucleus"/>
    <property type="evidence" value="ECO:0007669"/>
    <property type="project" value="UniProtKB-SubCell"/>
</dbReference>
<evidence type="ECO:0000256" key="13">
    <source>
        <dbReference type="RuleBase" id="RU000625"/>
    </source>
</evidence>
<dbReference type="GO" id="GO:0020037">
    <property type="term" value="F:heme binding"/>
    <property type="evidence" value="ECO:0007669"/>
    <property type="project" value="InterPro"/>
</dbReference>
<evidence type="ECO:0000313" key="16">
    <source>
        <dbReference type="Proteomes" id="UP001151287"/>
    </source>
</evidence>
<keyword evidence="9" id="KW-0560">Oxidoreductase</keyword>
<dbReference type="Pfam" id="PF00042">
    <property type="entry name" value="Globin"/>
    <property type="match status" value="1"/>
</dbReference>
<evidence type="ECO:0000256" key="7">
    <source>
        <dbReference type="ARBA" id="ARBA00022617"/>
    </source>
</evidence>
<evidence type="ECO:0000256" key="9">
    <source>
        <dbReference type="ARBA" id="ARBA00023002"/>
    </source>
</evidence>
<proteinExistence type="inferred from homology"/>
<comment type="similarity">
    <text evidence="4 13">Belongs to the plant globin family.</text>
</comment>
<accession>A0A9Q0CWY0</accession>
<name>A0A9Q0CWY0_9POAL</name>
<evidence type="ECO:0000256" key="1">
    <source>
        <dbReference type="ARBA" id="ARBA00001970"/>
    </source>
</evidence>
<protein>
    <recommendedName>
        <fullName evidence="14">Globin domain-containing protein</fullName>
    </recommendedName>
</protein>
<dbReference type="PRINTS" id="PR00188">
    <property type="entry name" value="PLANTGLOBIN"/>
</dbReference>
<dbReference type="Proteomes" id="UP001151287">
    <property type="component" value="Unassembled WGS sequence"/>
</dbReference>
<dbReference type="GO" id="GO:0016491">
    <property type="term" value="F:oxidoreductase activity"/>
    <property type="evidence" value="ECO:0007669"/>
    <property type="project" value="UniProtKB-KW"/>
</dbReference>
<sequence length="173" mass="19193">MVITEQQEVLVVSSWNEMRDDAPTFALKFFLRLFEIIPSAAKRFSFLRDSNLPLEKNPKLKAHAMGVFVMTCEAATQLRKTGKVNVGANTSVQHLASVHFKAGVADVHFEVLKFALLETIKEAVPYMWSEELKEAWSESYDHLVVTMVLKLGIGLGLGLLVKGVNSGDSEKLG</sequence>
<keyword evidence="10 13" id="KW-0408">Iron</keyword>
<evidence type="ECO:0000256" key="3">
    <source>
        <dbReference type="ARBA" id="ARBA00004496"/>
    </source>
</evidence>
<dbReference type="InterPro" id="IPR000971">
    <property type="entry name" value="Globin"/>
</dbReference>
<evidence type="ECO:0000256" key="2">
    <source>
        <dbReference type="ARBA" id="ARBA00004123"/>
    </source>
</evidence>
<dbReference type="PANTHER" id="PTHR22924">
    <property type="entry name" value="LEGHEMOGLOBIN-RELATED"/>
    <property type="match status" value="1"/>
</dbReference>
<dbReference type="GO" id="GO:0046872">
    <property type="term" value="F:metal ion binding"/>
    <property type="evidence" value="ECO:0007669"/>
    <property type="project" value="UniProtKB-KW"/>
</dbReference>
<dbReference type="AlphaFoldDB" id="A0A9Q0CWY0"/>
<dbReference type="OrthoDB" id="436496at2759"/>
<evidence type="ECO:0000256" key="12">
    <source>
        <dbReference type="ARBA" id="ARBA00048118"/>
    </source>
</evidence>
<comment type="caution">
    <text evidence="15">The sequence shown here is derived from an EMBL/GenBank/DDBJ whole genome shotgun (WGS) entry which is preliminary data.</text>
</comment>
<dbReference type="SUPFAM" id="SSF46458">
    <property type="entry name" value="Globin-like"/>
    <property type="match status" value="1"/>
</dbReference>
<evidence type="ECO:0000256" key="5">
    <source>
        <dbReference type="ARBA" id="ARBA00011738"/>
    </source>
</evidence>
<dbReference type="PROSITE" id="PS00208">
    <property type="entry name" value="PLANT_GLOBIN"/>
    <property type="match status" value="1"/>
</dbReference>
<evidence type="ECO:0000256" key="11">
    <source>
        <dbReference type="ARBA" id="ARBA00023242"/>
    </source>
</evidence>
<dbReference type="InterPro" id="IPR009050">
    <property type="entry name" value="Globin-like_sf"/>
</dbReference>
<reference evidence="15" key="1">
    <citation type="journal article" date="2022" name="Cell">
        <title>Repeat-based holocentromeres influence genome architecture and karyotype evolution.</title>
        <authorList>
            <person name="Hofstatter P.G."/>
            <person name="Thangavel G."/>
            <person name="Lux T."/>
            <person name="Neumann P."/>
            <person name="Vondrak T."/>
            <person name="Novak P."/>
            <person name="Zhang M."/>
            <person name="Costa L."/>
            <person name="Castellani M."/>
            <person name="Scott A."/>
            <person name="Toegelov H."/>
            <person name="Fuchs J."/>
            <person name="Mata-Sucre Y."/>
            <person name="Dias Y."/>
            <person name="Vanzela A.L.L."/>
            <person name="Huettel B."/>
            <person name="Almeida C.C.S."/>
            <person name="Simkova H."/>
            <person name="Souza G."/>
            <person name="Pedrosa-Harand A."/>
            <person name="Macas J."/>
            <person name="Mayer K.F.X."/>
            <person name="Houben A."/>
            <person name="Marques A."/>
        </authorList>
    </citation>
    <scope>NUCLEOTIDE SEQUENCE</scope>
    <source>
        <strain evidence="15">RhyBre1mFocal</strain>
    </source>
</reference>
<feature type="domain" description="Globin" evidence="14">
    <location>
        <begin position="2"/>
        <end position="152"/>
    </location>
</feature>
<evidence type="ECO:0000256" key="8">
    <source>
        <dbReference type="ARBA" id="ARBA00022723"/>
    </source>
</evidence>
<keyword evidence="16" id="KW-1185">Reference proteome</keyword>
<evidence type="ECO:0000256" key="4">
    <source>
        <dbReference type="ARBA" id="ARBA00007609"/>
    </source>
</evidence>
<evidence type="ECO:0000313" key="15">
    <source>
        <dbReference type="EMBL" id="KAJ1701695.1"/>
    </source>
</evidence>
<evidence type="ECO:0000259" key="14">
    <source>
        <dbReference type="PROSITE" id="PS01033"/>
    </source>
</evidence>
<comment type="catalytic activity">
    <reaction evidence="12">
        <text>Fe(III)-heme b-[protein] + nitric oxide + H2O = Fe(II)-heme b-[protein] + nitrite + 2 H(+)</text>
        <dbReference type="Rhea" id="RHEA:77711"/>
        <dbReference type="Rhea" id="RHEA-COMP:18975"/>
        <dbReference type="Rhea" id="RHEA-COMP:18976"/>
        <dbReference type="ChEBI" id="CHEBI:15377"/>
        <dbReference type="ChEBI" id="CHEBI:15378"/>
        <dbReference type="ChEBI" id="CHEBI:16301"/>
        <dbReference type="ChEBI" id="CHEBI:16480"/>
        <dbReference type="ChEBI" id="CHEBI:55376"/>
        <dbReference type="ChEBI" id="CHEBI:60344"/>
    </reaction>
    <physiologicalReaction direction="right-to-left" evidence="12">
        <dbReference type="Rhea" id="RHEA:77713"/>
    </physiologicalReaction>
</comment>
<comment type="subcellular location">
    <subcellularLocation>
        <location evidence="3">Cytoplasm</location>
    </subcellularLocation>
    <subcellularLocation>
        <location evidence="2">Nucleus</location>
    </subcellularLocation>
</comment>
<dbReference type="GO" id="GO:0019825">
    <property type="term" value="F:oxygen binding"/>
    <property type="evidence" value="ECO:0007669"/>
    <property type="project" value="InterPro"/>
</dbReference>
<gene>
    <name evidence="15" type="ORF">LUZ63_001474</name>
</gene>